<evidence type="ECO:0000313" key="2">
    <source>
        <dbReference type="Proteomes" id="UP001163324"/>
    </source>
</evidence>
<gene>
    <name evidence="1" type="ORF">N3K66_001624</name>
</gene>
<name>A0ACC0VF87_9HYPO</name>
<keyword evidence="2" id="KW-1185">Reference proteome</keyword>
<reference evidence="1" key="1">
    <citation type="submission" date="2022-10" db="EMBL/GenBank/DDBJ databases">
        <title>Complete Genome of Trichothecium roseum strain YXFP-22015, a Plant Pathogen Isolated from Citrus.</title>
        <authorList>
            <person name="Wang Y."/>
            <person name="Zhu L."/>
        </authorList>
    </citation>
    <scope>NUCLEOTIDE SEQUENCE</scope>
    <source>
        <strain evidence="1">YXFP-22015</strain>
    </source>
</reference>
<dbReference type="Proteomes" id="UP001163324">
    <property type="component" value="Chromosome 1"/>
</dbReference>
<proteinExistence type="predicted"/>
<sequence>MSEFTPTWEQPSHPEHINVVKGDEPYTAAAYSLVSLPAGSLFAKIKTATPVAKNTYTSVANGADSRIELNSDLVYCNHSCDPSLVFDMARFEVRVVDHRPLAVGDALTFFYPSSEWDMVQPFQCNCGSGSKCLGLIAGSSRIEPLVLSRYWLNDHVVEQIAKVHILKSTMGGKDQYKAESAAQALGGTAA</sequence>
<dbReference type="EMBL" id="CM047940">
    <property type="protein sequence ID" value="KAI9905095.1"/>
    <property type="molecule type" value="Genomic_DNA"/>
</dbReference>
<protein>
    <submittedName>
        <fullName evidence="1">Uncharacterized protein</fullName>
    </submittedName>
</protein>
<evidence type="ECO:0000313" key="1">
    <source>
        <dbReference type="EMBL" id="KAI9905095.1"/>
    </source>
</evidence>
<comment type="caution">
    <text evidence="1">The sequence shown here is derived from an EMBL/GenBank/DDBJ whole genome shotgun (WGS) entry which is preliminary data.</text>
</comment>
<organism evidence="1 2">
    <name type="scientific">Trichothecium roseum</name>
    <dbReference type="NCBI Taxonomy" id="47278"/>
    <lineage>
        <taxon>Eukaryota</taxon>
        <taxon>Fungi</taxon>
        <taxon>Dikarya</taxon>
        <taxon>Ascomycota</taxon>
        <taxon>Pezizomycotina</taxon>
        <taxon>Sordariomycetes</taxon>
        <taxon>Hypocreomycetidae</taxon>
        <taxon>Hypocreales</taxon>
        <taxon>Hypocreales incertae sedis</taxon>
        <taxon>Trichothecium</taxon>
    </lineage>
</organism>
<accession>A0ACC0VF87</accession>